<dbReference type="EMBL" id="CM044703">
    <property type="protein sequence ID" value="KAI5670407.1"/>
    <property type="molecule type" value="Genomic_DNA"/>
</dbReference>
<accession>A0ACC0BCT5</accession>
<reference evidence="2" key="1">
    <citation type="journal article" date="2023" name="Nat. Plants">
        <title>Single-cell RNA sequencing provides a high-resolution roadmap for understanding the multicellular compartmentation of specialized metabolism.</title>
        <authorList>
            <person name="Sun S."/>
            <person name="Shen X."/>
            <person name="Li Y."/>
            <person name="Li Y."/>
            <person name="Wang S."/>
            <person name="Li R."/>
            <person name="Zhang H."/>
            <person name="Shen G."/>
            <person name="Guo B."/>
            <person name="Wei J."/>
            <person name="Xu J."/>
            <person name="St-Pierre B."/>
            <person name="Chen S."/>
            <person name="Sun C."/>
        </authorList>
    </citation>
    <scope>NUCLEOTIDE SEQUENCE [LARGE SCALE GENOMIC DNA]</scope>
</reference>
<comment type="caution">
    <text evidence="1">The sequence shown here is derived from an EMBL/GenBank/DDBJ whole genome shotgun (WGS) entry which is preliminary data.</text>
</comment>
<protein>
    <submittedName>
        <fullName evidence="1">Uncharacterized protein</fullName>
    </submittedName>
</protein>
<evidence type="ECO:0000313" key="1">
    <source>
        <dbReference type="EMBL" id="KAI5670407.1"/>
    </source>
</evidence>
<evidence type="ECO:0000313" key="2">
    <source>
        <dbReference type="Proteomes" id="UP001060085"/>
    </source>
</evidence>
<proteinExistence type="predicted"/>
<sequence length="126" mass="14408">MTEKLTHRRGLVPSAEEIQHRVRDALAASGNGTIGLNLGPSVHGTSTKKNNHRCLPLSTFRLSLPILPEKRRSDEDHHKPSFTVNRMALQKTKGWRRATDAANHGKEMEEEETERHSKRQRKKEEK</sequence>
<name>A0ACC0BCT5_CATRO</name>
<gene>
    <name evidence="1" type="ORF">M9H77_10771</name>
</gene>
<organism evidence="1 2">
    <name type="scientific">Catharanthus roseus</name>
    <name type="common">Madagascar periwinkle</name>
    <name type="synonym">Vinca rosea</name>
    <dbReference type="NCBI Taxonomy" id="4058"/>
    <lineage>
        <taxon>Eukaryota</taxon>
        <taxon>Viridiplantae</taxon>
        <taxon>Streptophyta</taxon>
        <taxon>Embryophyta</taxon>
        <taxon>Tracheophyta</taxon>
        <taxon>Spermatophyta</taxon>
        <taxon>Magnoliopsida</taxon>
        <taxon>eudicotyledons</taxon>
        <taxon>Gunneridae</taxon>
        <taxon>Pentapetalae</taxon>
        <taxon>asterids</taxon>
        <taxon>lamiids</taxon>
        <taxon>Gentianales</taxon>
        <taxon>Apocynaceae</taxon>
        <taxon>Rauvolfioideae</taxon>
        <taxon>Vinceae</taxon>
        <taxon>Catharanthinae</taxon>
        <taxon>Catharanthus</taxon>
    </lineage>
</organism>
<keyword evidence="2" id="KW-1185">Reference proteome</keyword>
<dbReference type="Proteomes" id="UP001060085">
    <property type="component" value="Linkage Group LG03"/>
</dbReference>